<reference evidence="2" key="1">
    <citation type="submission" date="2024-07" db="EMBL/GenBank/DDBJ databases">
        <title>Complete genome sequence of Prevotella sp. YM-2024 GTC17253.</title>
        <authorList>
            <person name="Hayashi M."/>
            <person name="Muto Y."/>
            <person name="Tanaka K."/>
            <person name="Niwa H."/>
        </authorList>
    </citation>
    <scope>NUCLEOTIDE SEQUENCE</scope>
    <source>
        <strain evidence="2">GTC17253</strain>
    </source>
</reference>
<dbReference type="GO" id="GO:0031593">
    <property type="term" value="F:polyubiquitin modification-dependent protein binding"/>
    <property type="evidence" value="ECO:0007669"/>
    <property type="project" value="TreeGrafter"/>
</dbReference>
<dbReference type="GO" id="GO:0003697">
    <property type="term" value="F:single-stranded DNA binding"/>
    <property type="evidence" value="ECO:0007669"/>
    <property type="project" value="InterPro"/>
</dbReference>
<organism evidence="2">
    <name type="scientific">Prevotella sp. GTC17253</name>
    <dbReference type="NCBI Taxonomy" id="3236793"/>
    <lineage>
        <taxon>Bacteria</taxon>
        <taxon>Pseudomonadati</taxon>
        <taxon>Bacteroidota</taxon>
        <taxon>Bacteroidia</taxon>
        <taxon>Bacteroidales</taxon>
        <taxon>Prevotellaceae</taxon>
        <taxon>Prevotella</taxon>
    </lineage>
</organism>
<dbReference type="PANTHER" id="PTHR21220">
    <property type="entry name" value="DNA-DEPENDENT METALLOPROTEASE SPRTN"/>
    <property type="match status" value="1"/>
</dbReference>
<dbReference type="GO" id="GO:0004222">
    <property type="term" value="F:metalloendopeptidase activity"/>
    <property type="evidence" value="ECO:0007669"/>
    <property type="project" value="InterPro"/>
</dbReference>
<dbReference type="EMBL" id="AP035785">
    <property type="protein sequence ID" value="BFO70254.1"/>
    <property type="molecule type" value="Genomic_DNA"/>
</dbReference>
<dbReference type="PANTHER" id="PTHR21220:SF0">
    <property type="entry name" value="DNA-DEPENDENT METALLOPROTEASE SPRTN"/>
    <property type="match status" value="1"/>
</dbReference>
<name>A0AB33ILM3_9BACT</name>
<dbReference type="GO" id="GO:0006974">
    <property type="term" value="P:DNA damage response"/>
    <property type="evidence" value="ECO:0007669"/>
    <property type="project" value="InterPro"/>
</dbReference>
<protein>
    <recommendedName>
        <fullName evidence="1">SprT-like domain-containing protein</fullName>
    </recommendedName>
</protein>
<evidence type="ECO:0000313" key="2">
    <source>
        <dbReference type="EMBL" id="BFO70254.1"/>
    </source>
</evidence>
<sequence>MQVTVEWMGKWFDRFDRDYFGGGLPRPLLGISKSRTRLGTMSCKRATRWGKTRYYDFAIRLSNYYDQSEREYQNVLLHEMIHYSIAYTGLKDTAPHGVVFRGMMDALNRKYGWEIRVMSRRKKVAPRRIVAKERLVLAVELASGERVLSVVHPQYARRLDAVARRVRDFSNYGWYTSADAYFQDFPQVRSLRGRRVDRDTYENKLAEMRQVVL</sequence>
<feature type="domain" description="SprT-like" evidence="1">
    <location>
        <begin position="10"/>
        <end position="115"/>
    </location>
</feature>
<dbReference type="Pfam" id="PF10263">
    <property type="entry name" value="SprT-like"/>
    <property type="match status" value="1"/>
</dbReference>
<gene>
    <name evidence="2" type="ORF">GTC17253_02200</name>
</gene>
<dbReference type="InterPro" id="IPR006640">
    <property type="entry name" value="SprT-like_domain"/>
</dbReference>
<accession>A0AB33ILM3</accession>
<proteinExistence type="predicted"/>
<evidence type="ECO:0000259" key="1">
    <source>
        <dbReference type="Pfam" id="PF10263"/>
    </source>
</evidence>
<dbReference type="AlphaFoldDB" id="A0AB33ILM3"/>
<dbReference type="InterPro" id="IPR044245">
    <property type="entry name" value="Spartan"/>
</dbReference>